<keyword evidence="3" id="KW-1185">Reference proteome</keyword>
<proteinExistence type="predicted"/>
<keyword evidence="1" id="KW-1133">Transmembrane helix</keyword>
<feature type="transmembrane region" description="Helical" evidence="1">
    <location>
        <begin position="20"/>
        <end position="40"/>
    </location>
</feature>
<accession>A0ABR3R1U6</accession>
<sequence>MKQPVDPEQVTQPLDVLKEAAGIGGLTAIPGTAVGAFAGTLRTQTPILFAIASGMQCFAIGGTFWTARSAILNSDGLSNWWKATRGVPLDARTDRNPTRSDRVRASAMAGAFTGFSLGFLFRGPRNVIPGTIMFSIFGYAGQRGYNFLDNKNSDELREEAEMAARGEKKKNFLERIAEKKWSPMEVLTDERYEEMLQEKLLKLEAEISIIDDKIAGFRQKAEELAFKKAKEQMEAQAPAQPPKA</sequence>
<organism evidence="2 3">
    <name type="scientific">Nothophoma quercina</name>
    <dbReference type="NCBI Taxonomy" id="749835"/>
    <lineage>
        <taxon>Eukaryota</taxon>
        <taxon>Fungi</taxon>
        <taxon>Dikarya</taxon>
        <taxon>Ascomycota</taxon>
        <taxon>Pezizomycotina</taxon>
        <taxon>Dothideomycetes</taxon>
        <taxon>Pleosporomycetidae</taxon>
        <taxon>Pleosporales</taxon>
        <taxon>Pleosporineae</taxon>
        <taxon>Didymellaceae</taxon>
        <taxon>Nothophoma</taxon>
    </lineage>
</organism>
<reference evidence="2 3" key="1">
    <citation type="submission" date="2024-02" db="EMBL/GenBank/DDBJ databases">
        <title>De novo assembly and annotation of 12 fungi associated with fruit tree decline syndrome in Ontario, Canada.</title>
        <authorList>
            <person name="Sulman M."/>
            <person name="Ellouze W."/>
            <person name="Ilyukhin E."/>
        </authorList>
    </citation>
    <scope>NUCLEOTIDE SEQUENCE [LARGE SCALE GENOMIC DNA]</scope>
    <source>
        <strain evidence="2 3">M97-236</strain>
    </source>
</reference>
<evidence type="ECO:0000313" key="2">
    <source>
        <dbReference type="EMBL" id="KAL1598414.1"/>
    </source>
</evidence>
<comment type="caution">
    <text evidence="2">The sequence shown here is derived from an EMBL/GenBank/DDBJ whole genome shotgun (WGS) entry which is preliminary data.</text>
</comment>
<evidence type="ECO:0000256" key="1">
    <source>
        <dbReference type="SAM" id="Phobius"/>
    </source>
</evidence>
<dbReference type="PANTHER" id="PTHR41390">
    <property type="entry name" value="CHROMOSOME 7, WHOLE GENOME SHOTGUN SEQUENCE"/>
    <property type="match status" value="1"/>
</dbReference>
<evidence type="ECO:0000313" key="3">
    <source>
        <dbReference type="Proteomes" id="UP001521222"/>
    </source>
</evidence>
<dbReference type="Proteomes" id="UP001521222">
    <property type="component" value="Unassembled WGS sequence"/>
</dbReference>
<dbReference type="PANTHER" id="PTHR41390:SF1">
    <property type="entry name" value="NADH-UBIQUINONE OXIDOREDUCTASE 213 KDA SUBUNIT"/>
    <property type="match status" value="1"/>
</dbReference>
<protein>
    <submittedName>
        <fullName evidence="2">Uncharacterized protein</fullName>
    </submittedName>
</protein>
<dbReference type="EMBL" id="JAKIXB020000022">
    <property type="protein sequence ID" value="KAL1598414.1"/>
    <property type="molecule type" value="Genomic_DNA"/>
</dbReference>
<keyword evidence="1" id="KW-0812">Transmembrane</keyword>
<name>A0ABR3R1U6_9PLEO</name>
<keyword evidence="1" id="KW-0472">Membrane</keyword>
<feature type="transmembrane region" description="Helical" evidence="1">
    <location>
        <begin position="47"/>
        <end position="67"/>
    </location>
</feature>
<gene>
    <name evidence="2" type="ORF">SLS59_006698</name>
</gene>